<dbReference type="Gene3D" id="3.40.50.970">
    <property type="match status" value="1"/>
</dbReference>
<dbReference type="InterPro" id="IPR029061">
    <property type="entry name" value="THDP-binding"/>
</dbReference>
<dbReference type="CDD" id="cd02012">
    <property type="entry name" value="TPP_TK"/>
    <property type="match status" value="1"/>
</dbReference>
<evidence type="ECO:0000313" key="6">
    <source>
        <dbReference type="Proteomes" id="UP000606499"/>
    </source>
</evidence>
<organism evidence="5 6">
    <name type="scientific">Agathobaculum faecis</name>
    <dbReference type="NCBI Taxonomy" id="2763013"/>
    <lineage>
        <taxon>Bacteria</taxon>
        <taxon>Bacillati</taxon>
        <taxon>Bacillota</taxon>
        <taxon>Clostridia</taxon>
        <taxon>Eubacteriales</taxon>
        <taxon>Butyricicoccaceae</taxon>
        <taxon>Agathobaculum</taxon>
    </lineage>
</organism>
<comment type="caution">
    <text evidence="5">The sequence shown here is derived from an EMBL/GenBank/DDBJ whole genome shotgun (WGS) entry which is preliminary data.</text>
</comment>
<accession>A0A923LU32</accession>
<comment type="cofactor">
    <cofactor evidence="1">
        <name>thiamine diphosphate</name>
        <dbReference type="ChEBI" id="CHEBI:58937"/>
    </cofactor>
</comment>
<protein>
    <submittedName>
        <fullName evidence="5">Transketolase</fullName>
    </submittedName>
</protein>
<dbReference type="PANTHER" id="PTHR47514">
    <property type="entry name" value="TRANSKETOLASE N-TERMINAL SECTION-RELATED"/>
    <property type="match status" value="1"/>
</dbReference>
<evidence type="ECO:0000259" key="4">
    <source>
        <dbReference type="Pfam" id="PF00456"/>
    </source>
</evidence>
<keyword evidence="3" id="KW-0786">Thiamine pyrophosphate</keyword>
<dbReference type="InterPro" id="IPR005474">
    <property type="entry name" value="Transketolase_N"/>
</dbReference>
<keyword evidence="6" id="KW-1185">Reference proteome</keyword>
<dbReference type="SUPFAM" id="SSF52518">
    <property type="entry name" value="Thiamin diphosphate-binding fold (THDP-binding)"/>
    <property type="match status" value="1"/>
</dbReference>
<evidence type="ECO:0000256" key="1">
    <source>
        <dbReference type="ARBA" id="ARBA00001964"/>
    </source>
</evidence>
<feature type="domain" description="Transketolase N-terminal" evidence="4">
    <location>
        <begin position="32"/>
        <end position="274"/>
    </location>
</feature>
<sequence>MADKQEVKRLNDLAYEMRTKLINLCGVYEGAVHIGGDLSMTDLLIGLFHHGLNVDPTDIKNPRRDRFVLSKGHGAVCMYIAMALRGFFDYDEIVRTYGQMDSAYGMHPCKVHLPGVECSSGSLGQGLSMAVGMAISAKVKKESHRVVCMLGDGESCEGSVWEAAMSARSYELGNLVAVIDRNKQMMCSYTEEITCMEPYADKWKAFGWNVIEIDGHDMNAIVDALDSLPPVTSLRPTAIVAHTTKGKGVDFMEKVIGWHAGSLNKEDWDQALKDLAKNYGKEA</sequence>
<dbReference type="RefSeq" id="WP_054326416.1">
    <property type="nucleotide sequence ID" value="NZ_JACOPL010000006.1"/>
</dbReference>
<reference evidence="5" key="1">
    <citation type="submission" date="2020-08" db="EMBL/GenBank/DDBJ databases">
        <title>Genome public.</title>
        <authorList>
            <person name="Liu C."/>
            <person name="Sun Q."/>
        </authorList>
    </citation>
    <scope>NUCLEOTIDE SEQUENCE</scope>
    <source>
        <strain evidence="5">NSJ-28</strain>
    </source>
</reference>
<dbReference type="PANTHER" id="PTHR47514:SF1">
    <property type="entry name" value="TRANSKETOLASE N-TERMINAL SECTION-RELATED"/>
    <property type="match status" value="1"/>
</dbReference>
<dbReference type="EMBL" id="JACOPL010000006">
    <property type="protein sequence ID" value="MBC5725345.1"/>
    <property type="molecule type" value="Genomic_DNA"/>
</dbReference>
<proteinExistence type="inferred from homology"/>
<evidence type="ECO:0000313" key="5">
    <source>
        <dbReference type="EMBL" id="MBC5725345.1"/>
    </source>
</evidence>
<dbReference type="Pfam" id="PF00456">
    <property type="entry name" value="Transketolase_N"/>
    <property type="match status" value="1"/>
</dbReference>
<evidence type="ECO:0000256" key="3">
    <source>
        <dbReference type="ARBA" id="ARBA00023052"/>
    </source>
</evidence>
<comment type="similarity">
    <text evidence="2">Belongs to the transketolase family.</text>
</comment>
<evidence type="ECO:0000256" key="2">
    <source>
        <dbReference type="ARBA" id="ARBA00007131"/>
    </source>
</evidence>
<dbReference type="AlphaFoldDB" id="A0A923LU32"/>
<gene>
    <name evidence="5" type="ORF">H8S45_07720</name>
</gene>
<dbReference type="Proteomes" id="UP000606499">
    <property type="component" value="Unassembled WGS sequence"/>
</dbReference>
<name>A0A923LU32_9FIRM</name>